<evidence type="ECO:0000256" key="1">
    <source>
        <dbReference type="SAM" id="Phobius"/>
    </source>
</evidence>
<dbReference type="AlphaFoldDB" id="A0A7X3C3H8"/>
<dbReference type="EMBL" id="WNJO01000008">
    <property type="protein sequence ID" value="MTV82532.1"/>
    <property type="molecule type" value="Genomic_DNA"/>
</dbReference>
<reference evidence="2 3" key="1">
    <citation type="submission" date="2019-11" db="EMBL/GenBank/DDBJ databases">
        <title>Lactobacillus sp. nov. CRM56-3, isolated from fermented tea leaves.</title>
        <authorList>
            <person name="Phuengjayaem S."/>
            <person name="Tanasupawat S."/>
        </authorList>
    </citation>
    <scope>NUCLEOTIDE SEQUENCE [LARGE SCALE GENOMIC DNA]</scope>
    <source>
        <strain evidence="2 3">CRM56-3</strain>
    </source>
</reference>
<evidence type="ECO:0000313" key="3">
    <source>
        <dbReference type="Proteomes" id="UP000466388"/>
    </source>
</evidence>
<feature type="transmembrane region" description="Helical" evidence="1">
    <location>
        <begin position="21"/>
        <end position="46"/>
    </location>
</feature>
<sequence>MDKDQLVIRKKTSLGSRIRRFVLLVLLWVVAIYIIAVNLCFIFGIYSDGLVVNYSLFNLSFHIYKLLGILIVGIGALITIYGVIHLRNLKRKVAHHE</sequence>
<organism evidence="2 3">
    <name type="scientific">Secundilactobacillus folii</name>
    <dbReference type="NCBI Taxonomy" id="2678357"/>
    <lineage>
        <taxon>Bacteria</taxon>
        <taxon>Bacillati</taxon>
        <taxon>Bacillota</taxon>
        <taxon>Bacilli</taxon>
        <taxon>Lactobacillales</taxon>
        <taxon>Lactobacillaceae</taxon>
        <taxon>Secundilactobacillus</taxon>
    </lineage>
</organism>
<keyword evidence="3" id="KW-1185">Reference proteome</keyword>
<dbReference type="RefSeq" id="WP_155431806.1">
    <property type="nucleotide sequence ID" value="NZ_WNJO01000008.1"/>
</dbReference>
<feature type="transmembrane region" description="Helical" evidence="1">
    <location>
        <begin position="66"/>
        <end position="84"/>
    </location>
</feature>
<name>A0A7X3C3H8_9LACO</name>
<accession>A0A7X3C3H8</accession>
<gene>
    <name evidence="2" type="ORF">GM612_07715</name>
</gene>
<keyword evidence="1" id="KW-0812">Transmembrane</keyword>
<protein>
    <submittedName>
        <fullName evidence="2">Uncharacterized protein</fullName>
    </submittedName>
</protein>
<keyword evidence="1" id="KW-0472">Membrane</keyword>
<comment type="caution">
    <text evidence="2">The sequence shown here is derived from an EMBL/GenBank/DDBJ whole genome shotgun (WGS) entry which is preliminary data.</text>
</comment>
<keyword evidence="1" id="KW-1133">Transmembrane helix</keyword>
<evidence type="ECO:0000313" key="2">
    <source>
        <dbReference type="EMBL" id="MTV82532.1"/>
    </source>
</evidence>
<dbReference type="Proteomes" id="UP000466388">
    <property type="component" value="Unassembled WGS sequence"/>
</dbReference>
<proteinExistence type="predicted"/>